<sequence>METIKEEPEDFGANSMMLSNIEQHPDTVGAGALVVRDEDQSESDTMTLGETDNQSPTDDMSLDEFEEFSDAFSAGALIERDSDEQSEASTVILADFNGQSNTAGARDVAMIGAPELSPNANKFNPDSDSGPDEENQLALTPEPSTTPGGSTSLHYTIFDSQDDQKPSLSPSGSDTCMACQEGSGRHFFGYCGPCAYQAGRWRLCDMCDRVLPSVGWRGICFDCIPVTESERDYIWPPGTDSVKEQLGLPRIHTCLRCGNDKTFEKTCEEAGSSIETLNGDNLSDNLQPRYPTSSFGPYFYHMAVQPAFPYAAFPHPPMMPAAPFPQGPVFPSLFPSQPVQMPAVQMDTSSYGGNPPQASLGYPYFPVVPAQQPMAVPGFYPQYVPVGYIPINYEAVYNAPNGHYGGPYPPWATETWNEEMPDTNAQRMAAAEYPVRTQTPYPPRYLPRNGSGFEYTGLASQTPDRDLTSFMFEEPGTTNIPGSVNRATTGSPLERRRTTREPFESAHSYSYRQQ</sequence>
<protein>
    <submittedName>
        <fullName evidence="2">Uncharacterized protein</fullName>
    </submittedName>
</protein>
<evidence type="ECO:0000256" key="1">
    <source>
        <dbReference type="SAM" id="MobiDB-lite"/>
    </source>
</evidence>
<comment type="caution">
    <text evidence="2">The sequence shown here is derived from an EMBL/GenBank/DDBJ whole genome shotgun (WGS) entry which is preliminary data.</text>
</comment>
<reference evidence="2" key="1">
    <citation type="submission" date="2022-09" db="EMBL/GenBank/DDBJ databases">
        <title>Fusarium specimens isolated from Avocado Roots.</title>
        <authorList>
            <person name="Stajich J."/>
            <person name="Roper C."/>
            <person name="Heimlech-Rivalta G."/>
        </authorList>
    </citation>
    <scope>NUCLEOTIDE SEQUENCE</scope>
    <source>
        <strain evidence="2">A02</strain>
    </source>
</reference>
<organism evidence="2 3">
    <name type="scientific">Fusarium falciforme</name>
    <dbReference type="NCBI Taxonomy" id="195108"/>
    <lineage>
        <taxon>Eukaryota</taxon>
        <taxon>Fungi</taxon>
        <taxon>Dikarya</taxon>
        <taxon>Ascomycota</taxon>
        <taxon>Pezizomycotina</taxon>
        <taxon>Sordariomycetes</taxon>
        <taxon>Hypocreomycetidae</taxon>
        <taxon>Hypocreales</taxon>
        <taxon>Nectriaceae</taxon>
        <taxon>Fusarium</taxon>
        <taxon>Fusarium solani species complex</taxon>
    </lineage>
</organism>
<feature type="compositionally biased region" description="Polar residues" evidence="1">
    <location>
        <begin position="43"/>
        <end position="58"/>
    </location>
</feature>
<evidence type="ECO:0000313" key="2">
    <source>
        <dbReference type="EMBL" id="KAJ4194838.1"/>
    </source>
</evidence>
<dbReference type="AlphaFoldDB" id="A0A9W8V4V7"/>
<feature type="region of interest" description="Disordered" evidence="1">
    <location>
        <begin position="27"/>
        <end position="61"/>
    </location>
</feature>
<feature type="region of interest" description="Disordered" evidence="1">
    <location>
        <begin position="113"/>
        <end position="156"/>
    </location>
</feature>
<feature type="compositionally biased region" description="Low complexity" evidence="1">
    <location>
        <begin position="140"/>
        <end position="152"/>
    </location>
</feature>
<keyword evidence="3" id="KW-1185">Reference proteome</keyword>
<dbReference type="EMBL" id="JAOQAV010000004">
    <property type="protein sequence ID" value="KAJ4194838.1"/>
    <property type="molecule type" value="Genomic_DNA"/>
</dbReference>
<feature type="compositionally biased region" description="Polar residues" evidence="1">
    <location>
        <begin position="476"/>
        <end position="491"/>
    </location>
</feature>
<gene>
    <name evidence="2" type="ORF">NW755_002257</name>
</gene>
<name>A0A9W8V4V7_9HYPO</name>
<feature type="region of interest" description="Disordered" evidence="1">
    <location>
        <begin position="473"/>
        <end position="514"/>
    </location>
</feature>
<accession>A0A9W8V4V7</accession>
<proteinExistence type="predicted"/>
<dbReference type="Proteomes" id="UP001152087">
    <property type="component" value="Unassembled WGS sequence"/>
</dbReference>
<evidence type="ECO:0000313" key="3">
    <source>
        <dbReference type="Proteomes" id="UP001152087"/>
    </source>
</evidence>
<feature type="compositionally biased region" description="Basic and acidic residues" evidence="1">
    <location>
        <begin position="493"/>
        <end position="504"/>
    </location>
</feature>
<feature type="compositionally biased region" description="Polar residues" evidence="1">
    <location>
        <begin position="118"/>
        <end position="127"/>
    </location>
</feature>